<keyword evidence="4" id="KW-0689">Ribosomal protein</keyword>
<evidence type="ECO:0000256" key="8">
    <source>
        <dbReference type="ARBA" id="ARBA00042721"/>
    </source>
</evidence>
<dbReference type="GO" id="GO:0005762">
    <property type="term" value="C:mitochondrial large ribosomal subunit"/>
    <property type="evidence" value="ECO:0007669"/>
    <property type="project" value="TreeGrafter"/>
</dbReference>
<proteinExistence type="inferred from homology"/>
<dbReference type="PANTHER" id="PTHR33618:SF1">
    <property type="entry name" value="LARGE RIBOSOMAL SUBUNIT PROTEIN ML53"/>
    <property type="match status" value="1"/>
</dbReference>
<gene>
    <name evidence="10" type="ORF">CLODIP_2_CD09186</name>
</gene>
<keyword evidence="9" id="KW-0472">Membrane</keyword>
<feature type="transmembrane region" description="Helical" evidence="9">
    <location>
        <begin position="147"/>
        <end position="169"/>
    </location>
</feature>
<reference evidence="10 11" key="1">
    <citation type="submission" date="2020-04" db="EMBL/GenBank/DDBJ databases">
        <authorList>
            <person name="Alioto T."/>
            <person name="Alioto T."/>
            <person name="Gomez Garrido J."/>
        </authorList>
    </citation>
    <scope>NUCLEOTIDE SEQUENCE [LARGE SCALE GENOMIC DNA]</scope>
</reference>
<dbReference type="Proteomes" id="UP000494165">
    <property type="component" value="Unassembled WGS sequence"/>
</dbReference>
<keyword evidence="9" id="KW-0812">Transmembrane</keyword>
<keyword evidence="11" id="KW-1185">Reference proteome</keyword>
<evidence type="ECO:0000256" key="2">
    <source>
        <dbReference type="ARBA" id="ARBA00005557"/>
    </source>
</evidence>
<dbReference type="OrthoDB" id="6618793at2759"/>
<evidence type="ECO:0000256" key="5">
    <source>
        <dbReference type="ARBA" id="ARBA00023128"/>
    </source>
</evidence>
<name>A0A8S1DN03_9INSE</name>
<keyword evidence="9" id="KW-1133">Transmembrane helix</keyword>
<dbReference type="InterPro" id="IPR019716">
    <property type="entry name" value="Ribosomal_mL53"/>
</dbReference>
<protein>
    <recommendedName>
        <fullName evidence="7">Large ribosomal subunit protein mL53</fullName>
    </recommendedName>
    <alternativeName>
        <fullName evidence="8">39S ribosomal protein L53, mitochondrial</fullName>
    </alternativeName>
</protein>
<dbReference type="InterPro" id="IPR052473">
    <property type="entry name" value="mtLSU_mL53"/>
</dbReference>
<comment type="subcellular location">
    <subcellularLocation>
        <location evidence="1">Mitochondrion</location>
    </subcellularLocation>
</comment>
<evidence type="ECO:0000256" key="9">
    <source>
        <dbReference type="SAM" id="Phobius"/>
    </source>
</evidence>
<comment type="caution">
    <text evidence="10">The sequence shown here is derived from an EMBL/GenBank/DDBJ whole genome shotgun (WGS) entry which is preliminary data.</text>
</comment>
<dbReference type="Gene3D" id="3.40.30.10">
    <property type="entry name" value="Glutaredoxin"/>
    <property type="match status" value="1"/>
</dbReference>
<dbReference type="PANTHER" id="PTHR33618">
    <property type="entry name" value="39S RIBOSOMAL PROTEIN L53, MITOCHONDRIAL"/>
    <property type="match status" value="1"/>
</dbReference>
<evidence type="ECO:0000313" key="10">
    <source>
        <dbReference type="EMBL" id="CAB3385113.1"/>
    </source>
</evidence>
<keyword evidence="3" id="KW-0809">Transit peptide</keyword>
<comment type="similarity">
    <text evidence="2">Belongs to the mitochondrion-specific ribosomal protein mL53 family.</text>
</comment>
<dbReference type="AlphaFoldDB" id="A0A8S1DN03"/>
<evidence type="ECO:0000256" key="4">
    <source>
        <dbReference type="ARBA" id="ARBA00022980"/>
    </source>
</evidence>
<evidence type="ECO:0000256" key="7">
    <source>
        <dbReference type="ARBA" id="ARBA00035180"/>
    </source>
</evidence>
<accession>A0A8S1DN03</accession>
<keyword evidence="5" id="KW-0496">Mitochondrion</keyword>
<evidence type="ECO:0000256" key="1">
    <source>
        <dbReference type="ARBA" id="ARBA00004173"/>
    </source>
</evidence>
<evidence type="ECO:0000256" key="3">
    <source>
        <dbReference type="ARBA" id="ARBA00022946"/>
    </source>
</evidence>
<evidence type="ECO:0000256" key="6">
    <source>
        <dbReference type="ARBA" id="ARBA00023274"/>
    </source>
</evidence>
<keyword evidence="6" id="KW-0687">Ribonucleoprotein</keyword>
<dbReference type="EMBL" id="CADEPI010000394">
    <property type="protein sequence ID" value="CAB3385113.1"/>
    <property type="molecule type" value="Genomic_DNA"/>
</dbReference>
<dbReference type="Pfam" id="PF10780">
    <property type="entry name" value="MRP_L53"/>
    <property type="match status" value="1"/>
</dbReference>
<evidence type="ECO:0000313" key="11">
    <source>
        <dbReference type="Proteomes" id="UP000494165"/>
    </source>
</evidence>
<organism evidence="10 11">
    <name type="scientific">Cloeon dipterum</name>
    <dbReference type="NCBI Taxonomy" id="197152"/>
    <lineage>
        <taxon>Eukaryota</taxon>
        <taxon>Metazoa</taxon>
        <taxon>Ecdysozoa</taxon>
        <taxon>Arthropoda</taxon>
        <taxon>Hexapoda</taxon>
        <taxon>Insecta</taxon>
        <taxon>Pterygota</taxon>
        <taxon>Palaeoptera</taxon>
        <taxon>Ephemeroptera</taxon>
        <taxon>Pisciforma</taxon>
        <taxon>Baetidae</taxon>
        <taxon>Cloeon</taxon>
    </lineage>
</organism>
<sequence>MSIFASGSLKRSAGVIDAIRKQVKLVTLKPAKRIVIKFDPFHEKAPETRKFLLHITNPKIQDTNLNCLVKAEVLSDLSDPSVEVHLNEGGKVTVKSSNLSCLEIFKLYNKKTAATMRQEKQYSMKMIDTLYNEYVPSFTDIFDEDTWYIFVGIFTVSTIIIAFILSKFITLKPVD</sequence>